<comment type="catalytic activity">
    <reaction evidence="1">
        <text>acetyl-CoA + phosphate = acetyl phosphate + CoA</text>
        <dbReference type="Rhea" id="RHEA:19521"/>
        <dbReference type="ChEBI" id="CHEBI:22191"/>
        <dbReference type="ChEBI" id="CHEBI:43474"/>
        <dbReference type="ChEBI" id="CHEBI:57287"/>
        <dbReference type="ChEBI" id="CHEBI:57288"/>
        <dbReference type="EC" id="2.3.1.8"/>
    </reaction>
</comment>
<dbReference type="Gene3D" id="3.40.50.10750">
    <property type="entry name" value="Isocitrate/Isopropylmalate dehydrogenase-like"/>
    <property type="match status" value="1"/>
</dbReference>
<comment type="similarity">
    <text evidence="2">Belongs to the phosphate acetyltransferase and butyryltransferase family.</text>
</comment>
<dbReference type="InterPro" id="IPR012147">
    <property type="entry name" value="P_Ac_Bu_trans"/>
</dbReference>
<evidence type="ECO:0000256" key="1">
    <source>
        <dbReference type="ARBA" id="ARBA00000705"/>
    </source>
</evidence>
<dbReference type="NCBIfam" id="NF007233">
    <property type="entry name" value="PRK09653.1"/>
    <property type="match status" value="1"/>
</dbReference>
<dbReference type="PANTHER" id="PTHR43356">
    <property type="entry name" value="PHOSPHATE ACETYLTRANSFERASE"/>
    <property type="match status" value="1"/>
</dbReference>
<proteinExistence type="inferred from homology"/>
<dbReference type="EMBL" id="DSQF01000012">
    <property type="protein sequence ID" value="HGZ42988.1"/>
    <property type="molecule type" value="Genomic_DNA"/>
</dbReference>
<keyword evidence="4" id="KW-0012">Acyltransferase</keyword>
<dbReference type="Pfam" id="PF01515">
    <property type="entry name" value="PTA_PTB"/>
    <property type="match status" value="1"/>
</dbReference>
<evidence type="ECO:0000256" key="3">
    <source>
        <dbReference type="ARBA" id="ARBA00022679"/>
    </source>
</evidence>
<reference evidence="6" key="1">
    <citation type="journal article" date="2020" name="mSystems">
        <title>Genome- and Community-Level Interaction Insights into Carbon Utilization and Element Cycling Functions of Hydrothermarchaeota in Hydrothermal Sediment.</title>
        <authorList>
            <person name="Zhou Z."/>
            <person name="Liu Y."/>
            <person name="Xu W."/>
            <person name="Pan J."/>
            <person name="Luo Z.H."/>
            <person name="Li M."/>
        </authorList>
    </citation>
    <scope>NUCLEOTIDE SEQUENCE [LARGE SCALE GENOMIC DNA]</scope>
    <source>
        <strain evidence="6">SpSt-381</strain>
    </source>
</reference>
<feature type="domain" description="Phosphate acetyl/butaryl transferase" evidence="5">
    <location>
        <begin position="4"/>
        <end position="325"/>
    </location>
</feature>
<evidence type="ECO:0000256" key="4">
    <source>
        <dbReference type="ARBA" id="ARBA00023315"/>
    </source>
</evidence>
<dbReference type="AlphaFoldDB" id="A0A832I1X8"/>
<organism evidence="6">
    <name type="scientific">Eiseniibacteriota bacterium</name>
    <dbReference type="NCBI Taxonomy" id="2212470"/>
    <lineage>
        <taxon>Bacteria</taxon>
        <taxon>Candidatus Eiseniibacteriota</taxon>
    </lineage>
</organism>
<dbReference type="PIRSF" id="PIRSF000428">
    <property type="entry name" value="P_Ac_trans"/>
    <property type="match status" value="1"/>
</dbReference>
<name>A0A832I1X8_UNCEI</name>
<dbReference type="InterPro" id="IPR042112">
    <property type="entry name" value="P_AcTrfase_dom2"/>
</dbReference>
<dbReference type="PANTHER" id="PTHR43356:SF3">
    <property type="entry name" value="PHOSPHATE ACETYLTRANSFERASE"/>
    <property type="match status" value="1"/>
</dbReference>
<accession>A0A832I1X8</accession>
<sequence>MSALMDRIRRMAALRPQRLLLPEAHDERVVRAAERIARERIAEVALLGRPDEARETARRAGVSLAGVPVVDAGAPEEIAATAAALRAARGERITAAGVERYAADPLFQAAARVRDGRADTFVGGATRPTADVMRACIWLVGIAPGNRTVSSFFFMECPSVGGTPERLLLFADCAVIPDPTPEQLADIAILSADHFARLAQQVPHVAFLSFSTRGSAEHPRVDKVRQALALARARRPDLHLDGELQVDAAIVPDVARRKAPDSVVAGQANCLIFPDLDAGNIGYKLVQRLAGARAIGPISMGLARQANDLSRGCSAEDIVEVSTVACALAATQTAAARG</sequence>
<evidence type="ECO:0000259" key="5">
    <source>
        <dbReference type="Pfam" id="PF01515"/>
    </source>
</evidence>
<comment type="caution">
    <text evidence="6">The sequence shown here is derived from an EMBL/GenBank/DDBJ whole genome shotgun (WGS) entry which is preliminary data.</text>
</comment>
<gene>
    <name evidence="6" type="ORF">ENR23_06110</name>
</gene>
<keyword evidence="3" id="KW-0808">Transferase</keyword>
<dbReference type="Gene3D" id="3.40.50.10950">
    <property type="match status" value="1"/>
</dbReference>
<dbReference type="InterPro" id="IPR050500">
    <property type="entry name" value="Phos_Acetyltrans/Butyryltrans"/>
</dbReference>
<dbReference type="SUPFAM" id="SSF53659">
    <property type="entry name" value="Isocitrate/Isopropylmalate dehydrogenase-like"/>
    <property type="match status" value="1"/>
</dbReference>
<evidence type="ECO:0000256" key="2">
    <source>
        <dbReference type="ARBA" id="ARBA00005656"/>
    </source>
</evidence>
<dbReference type="GO" id="GO:0008959">
    <property type="term" value="F:phosphate acetyltransferase activity"/>
    <property type="evidence" value="ECO:0007669"/>
    <property type="project" value="UniProtKB-EC"/>
</dbReference>
<dbReference type="InterPro" id="IPR002505">
    <property type="entry name" value="PTA_PTB"/>
</dbReference>
<evidence type="ECO:0000313" key="6">
    <source>
        <dbReference type="EMBL" id="HGZ42988.1"/>
    </source>
</evidence>
<protein>
    <submittedName>
        <fullName evidence="6">Phosphotransacetylase</fullName>
    </submittedName>
</protein>
<dbReference type="InterPro" id="IPR042113">
    <property type="entry name" value="P_AcTrfase_dom1"/>
</dbReference>